<dbReference type="EMBL" id="JQ844165">
    <property type="protein sequence ID" value="AGS51603.1"/>
    <property type="molecule type" value="Genomic_DNA"/>
</dbReference>
<proteinExistence type="predicted"/>
<dbReference type="AlphaFoldDB" id="A0A806KF08"/>
<organism evidence="1">
    <name type="scientific">uncultured bacterium contig00010</name>
    <dbReference type="NCBI Taxonomy" id="1181502"/>
    <lineage>
        <taxon>Bacteria</taxon>
        <taxon>environmental samples</taxon>
    </lineage>
</organism>
<name>A0A806KF08_9BACT</name>
<sequence length="274" mass="29684">MIGIANEKAKQQIAQEAEETAKNELAVEKVRQVTTASIKQEKETIDAETIKKTTIIKADQDKEKMKIDAEAQKEKVKIDADAIKYQVEIKAEADKNSKEIDAQAIKYQIETRAEAEKTAKEKEAAAIKTYKEAEAQGIKAVGTANADAEKQMQLARVSAEITLADKIGNNEGYQQYLVNLEVIKQQATVAIEQAKYSADVGKAQALNLNKADIKIISNTADGNVGGGVSKVMDLFSPKGGTALSGMLEAFSQTDAGKSVMDKLGLKKDKDSEET</sequence>
<protein>
    <submittedName>
        <fullName evidence="1">Uncharacterized protein</fullName>
    </submittedName>
</protein>
<evidence type="ECO:0000313" key="1">
    <source>
        <dbReference type="EMBL" id="AGS51603.1"/>
    </source>
</evidence>
<reference evidence="1" key="1">
    <citation type="submission" date="2012-03" db="EMBL/GenBank/DDBJ databases">
        <title>Functional metagenomics reveals considerable lignocellulase gene clusters in the gut microbiome of a wood-feeding higher termite.</title>
        <authorList>
            <person name="Liu N."/>
        </authorList>
    </citation>
    <scope>NUCLEOTIDE SEQUENCE</scope>
</reference>
<accession>A0A806KF08</accession>